<proteinExistence type="predicted"/>
<accession>A0A803Q707</accession>
<organism evidence="1 2">
    <name type="scientific">Cannabis sativa</name>
    <name type="common">Hemp</name>
    <name type="synonym">Marijuana</name>
    <dbReference type="NCBI Taxonomy" id="3483"/>
    <lineage>
        <taxon>Eukaryota</taxon>
        <taxon>Viridiplantae</taxon>
        <taxon>Streptophyta</taxon>
        <taxon>Embryophyta</taxon>
        <taxon>Tracheophyta</taxon>
        <taxon>Spermatophyta</taxon>
        <taxon>Magnoliopsida</taxon>
        <taxon>eudicotyledons</taxon>
        <taxon>Gunneridae</taxon>
        <taxon>Pentapetalae</taxon>
        <taxon>rosids</taxon>
        <taxon>fabids</taxon>
        <taxon>Rosales</taxon>
        <taxon>Cannabaceae</taxon>
        <taxon>Cannabis</taxon>
    </lineage>
</organism>
<reference evidence="1" key="1">
    <citation type="submission" date="2018-11" db="EMBL/GenBank/DDBJ databases">
        <authorList>
            <person name="Grassa J C."/>
        </authorList>
    </citation>
    <scope>NUCLEOTIDE SEQUENCE [LARGE SCALE GENOMIC DNA]</scope>
</reference>
<reference evidence="1" key="2">
    <citation type="submission" date="2021-03" db="UniProtKB">
        <authorList>
            <consortium name="EnsemblPlants"/>
        </authorList>
    </citation>
    <scope>IDENTIFICATION</scope>
</reference>
<dbReference type="AlphaFoldDB" id="A0A803Q707"/>
<dbReference type="EMBL" id="UZAU01000650">
    <property type="status" value="NOT_ANNOTATED_CDS"/>
    <property type="molecule type" value="Genomic_DNA"/>
</dbReference>
<protein>
    <recommendedName>
        <fullName evidence="3">Reverse transcriptase</fullName>
    </recommendedName>
</protein>
<name>A0A803Q707_CANSA</name>
<dbReference type="EnsemblPlants" id="evm.model.07.917">
    <property type="protein sequence ID" value="cds.evm.model.07.917"/>
    <property type="gene ID" value="evm.TU.07.917"/>
</dbReference>
<evidence type="ECO:0000313" key="1">
    <source>
        <dbReference type="EnsemblPlants" id="cds.evm.model.07.917"/>
    </source>
</evidence>
<dbReference type="OMA" id="PIAYCST"/>
<evidence type="ECO:0008006" key="3">
    <source>
        <dbReference type="Google" id="ProtNLM"/>
    </source>
</evidence>
<dbReference type="Gramene" id="evm.model.07.917">
    <property type="protein sequence ID" value="cds.evm.model.07.917"/>
    <property type="gene ID" value="evm.TU.07.917"/>
</dbReference>
<evidence type="ECO:0000313" key="2">
    <source>
        <dbReference type="Proteomes" id="UP000596661"/>
    </source>
</evidence>
<dbReference type="Proteomes" id="UP000596661">
    <property type="component" value="Chromosome 7"/>
</dbReference>
<sequence>MATNEKIGLKPFRYYDFWAEHPNFKEVVLENWYRPMKREGMTALYLKLMRLKYTIKRFNRERIGDVGKKYQEAKEHYLETRMQAQEHTHDLSYQQAEKEAAMNFNAEEKMYHNFLRQMSKVTWLCKGDENNAYFHAFLKKRRMESSIVTYTNEQGEIIDDFNEVVKHFIQHFQGYMGTSSITTQSLRTDCMELGNKLNLEQQLILIKPFTNKEIKKTFFRIPDSKSPGPDGYGAGFFKTMWPELGAEFTKAVENFFKTGSMPQDFHATMITLVPKTETPTKAVNFRPIAYCSTV</sequence>
<dbReference type="PANTHER" id="PTHR19446">
    <property type="entry name" value="REVERSE TRANSCRIPTASES"/>
    <property type="match status" value="1"/>
</dbReference>
<keyword evidence="2" id="KW-1185">Reference proteome</keyword>